<evidence type="ECO:0000256" key="6">
    <source>
        <dbReference type="ARBA" id="ARBA00023212"/>
    </source>
</evidence>
<evidence type="ECO:0000256" key="3">
    <source>
        <dbReference type="ARBA" id="ARBA00022490"/>
    </source>
</evidence>
<evidence type="ECO:0000256" key="8">
    <source>
        <dbReference type="ARBA" id="ARBA00041958"/>
    </source>
</evidence>
<keyword evidence="3" id="KW-0963">Cytoplasm</keyword>
<dbReference type="Proteomes" id="UP001201812">
    <property type="component" value="Unassembled WGS sequence"/>
</dbReference>
<dbReference type="Gene3D" id="1.25.40.10">
    <property type="entry name" value="Tetratricopeptide repeat domain"/>
    <property type="match status" value="1"/>
</dbReference>
<evidence type="ECO:0000256" key="7">
    <source>
        <dbReference type="ARBA" id="ARBA00039966"/>
    </source>
</evidence>
<evidence type="ECO:0000256" key="5">
    <source>
        <dbReference type="ARBA" id="ARBA00022803"/>
    </source>
</evidence>
<comment type="subunit">
    <text evidence="2">Interacts with microtubules.</text>
</comment>
<proteinExistence type="predicted"/>
<dbReference type="GO" id="GO:0008017">
    <property type="term" value="F:microtubule binding"/>
    <property type="evidence" value="ECO:0007669"/>
    <property type="project" value="TreeGrafter"/>
</dbReference>
<dbReference type="Pfam" id="PF21033">
    <property type="entry name" value="RMD1-3"/>
    <property type="match status" value="1"/>
</dbReference>
<dbReference type="SUPFAM" id="SSF48452">
    <property type="entry name" value="TPR-like"/>
    <property type="match status" value="1"/>
</dbReference>
<reference evidence="9" key="1">
    <citation type="submission" date="2022-01" db="EMBL/GenBank/DDBJ databases">
        <title>Genome Sequence Resource for Two Populations of Ditylenchus destructor, the Migratory Endoparasitic Phytonematode.</title>
        <authorList>
            <person name="Zhang H."/>
            <person name="Lin R."/>
            <person name="Xie B."/>
        </authorList>
    </citation>
    <scope>NUCLEOTIDE SEQUENCE</scope>
    <source>
        <strain evidence="9">BazhouSP</strain>
    </source>
</reference>
<dbReference type="GO" id="GO:0005876">
    <property type="term" value="C:spindle microtubule"/>
    <property type="evidence" value="ECO:0007669"/>
    <property type="project" value="TreeGrafter"/>
</dbReference>
<keyword evidence="6" id="KW-0206">Cytoskeleton</keyword>
<keyword evidence="10" id="KW-1185">Reference proteome</keyword>
<dbReference type="AlphaFoldDB" id="A0AAD4N831"/>
<dbReference type="GO" id="GO:0097431">
    <property type="term" value="C:mitotic spindle pole"/>
    <property type="evidence" value="ECO:0007669"/>
    <property type="project" value="TreeGrafter"/>
</dbReference>
<evidence type="ECO:0000256" key="1">
    <source>
        <dbReference type="ARBA" id="ARBA00004245"/>
    </source>
</evidence>
<evidence type="ECO:0000313" key="10">
    <source>
        <dbReference type="Proteomes" id="UP001201812"/>
    </source>
</evidence>
<dbReference type="InterPro" id="IPR049039">
    <property type="entry name" value="RMD1-3_a_helical_rpt"/>
</dbReference>
<protein>
    <recommendedName>
        <fullName evidence="7">Regulator of microtubule dynamics protein 1</fullName>
    </recommendedName>
    <alternativeName>
        <fullName evidence="8">Protein FAM82B</fullName>
    </alternativeName>
</protein>
<sequence length="312" mass="35933">MFGRFASRIFQFRSHARVRRAFLYTFSRIGARSATFGTPILALSFFGSAKPAPDVVAGDPTKDFATDAVIREADILYDAYLLDKLHDLLKQYRSATNPELLWRLARVLCELFKNTEDEKKKKQYLKEALNVVRDALQNQSEIGASYAVHKWYAIILNYWSEFQGSKAQIESAQEVKTHFERALQLNSLDATTWHLLGIWHFEVADLSYVKRLAAKAFYGTPPSSTYKEALRHFRKAEKIQPNFYSANQYYMGLCLERIKNNNIDKQALECYKRAFLAPVLSKDDIDTQKKAKDRLIAGYGFTQDMLDCLKSM</sequence>
<dbReference type="PANTHER" id="PTHR16056">
    <property type="entry name" value="REGULATOR OF MICROTUBULE DYNAMICS PROTEIN"/>
    <property type="match status" value="1"/>
</dbReference>
<gene>
    <name evidence="9" type="ORF">DdX_06780</name>
</gene>
<evidence type="ECO:0000256" key="4">
    <source>
        <dbReference type="ARBA" id="ARBA00022737"/>
    </source>
</evidence>
<comment type="caution">
    <text evidence="9">The sequence shown here is derived from an EMBL/GenBank/DDBJ whole genome shotgun (WGS) entry which is preliminary data.</text>
</comment>
<evidence type="ECO:0000256" key="2">
    <source>
        <dbReference type="ARBA" id="ARBA00011375"/>
    </source>
</evidence>
<keyword evidence="5" id="KW-0802">TPR repeat</keyword>
<dbReference type="EMBL" id="JAKKPZ010000009">
    <property type="protein sequence ID" value="KAI1717054.1"/>
    <property type="molecule type" value="Genomic_DNA"/>
</dbReference>
<dbReference type="InterPro" id="IPR011990">
    <property type="entry name" value="TPR-like_helical_dom_sf"/>
</dbReference>
<accession>A0AAD4N831</accession>
<evidence type="ECO:0000313" key="9">
    <source>
        <dbReference type="EMBL" id="KAI1717054.1"/>
    </source>
</evidence>
<dbReference type="GO" id="GO:0005739">
    <property type="term" value="C:mitochondrion"/>
    <property type="evidence" value="ECO:0007669"/>
    <property type="project" value="TreeGrafter"/>
</dbReference>
<dbReference type="PANTHER" id="PTHR16056:SF16">
    <property type="entry name" value="REGULATOR OF MICROTUBULE DYNAMICS PROTEIN 1"/>
    <property type="match status" value="1"/>
</dbReference>
<organism evidence="9 10">
    <name type="scientific">Ditylenchus destructor</name>
    <dbReference type="NCBI Taxonomy" id="166010"/>
    <lineage>
        <taxon>Eukaryota</taxon>
        <taxon>Metazoa</taxon>
        <taxon>Ecdysozoa</taxon>
        <taxon>Nematoda</taxon>
        <taxon>Chromadorea</taxon>
        <taxon>Rhabditida</taxon>
        <taxon>Tylenchina</taxon>
        <taxon>Tylenchomorpha</taxon>
        <taxon>Sphaerularioidea</taxon>
        <taxon>Anguinidae</taxon>
        <taxon>Anguininae</taxon>
        <taxon>Ditylenchus</taxon>
    </lineage>
</organism>
<name>A0AAD4N831_9BILA</name>
<keyword evidence="4" id="KW-0677">Repeat</keyword>
<comment type="subcellular location">
    <subcellularLocation>
        <location evidence="1">Cytoplasm</location>
        <location evidence="1">Cytoskeleton</location>
    </subcellularLocation>
</comment>